<dbReference type="InterPro" id="IPR052789">
    <property type="entry name" value="SSUH2_homolog"/>
</dbReference>
<reference evidence="1" key="2">
    <citation type="submission" date="2025-08" db="UniProtKB">
        <authorList>
            <consortium name="Ensembl"/>
        </authorList>
    </citation>
    <scope>IDENTIFICATION</scope>
</reference>
<evidence type="ECO:0000313" key="1">
    <source>
        <dbReference type="Ensembl" id="ENSSFOP00015011440.2"/>
    </source>
</evidence>
<keyword evidence="2" id="KW-1185">Reference proteome</keyword>
<dbReference type="GeneID" id="108931145"/>
<dbReference type="GeneTree" id="ENSGT00940000163873"/>
<gene>
    <name evidence="1" type="primary">LOC108931145</name>
</gene>
<accession>A0A8C9REH2</accession>
<dbReference type="OrthoDB" id="3355217at2759"/>
<dbReference type="Proteomes" id="UP000694397">
    <property type="component" value="Chromosome 22"/>
</dbReference>
<protein>
    <submittedName>
        <fullName evidence="1">Ssu-2 homolog, related sequence 1</fullName>
    </submittedName>
</protein>
<reference evidence="1 2" key="1">
    <citation type="submission" date="2019-04" db="EMBL/GenBank/DDBJ databases">
        <authorList>
            <consortium name="Wellcome Sanger Institute Data Sharing"/>
        </authorList>
    </citation>
    <scope>NUCLEOTIDE SEQUENCE [LARGE SCALE GENOMIC DNA]</scope>
</reference>
<dbReference type="GO" id="GO:0042476">
    <property type="term" value="P:odontogenesis"/>
    <property type="evidence" value="ECO:0007669"/>
    <property type="project" value="Ensembl"/>
</dbReference>
<dbReference type="AlphaFoldDB" id="A0A8C9REH2"/>
<dbReference type="PANTHER" id="PTHR48465:SF1">
    <property type="entry name" value="PROTEIN SSUH2 HOMOLOG"/>
    <property type="match status" value="1"/>
</dbReference>
<sequence>MYYPPGGMAPPVLNYQGLNAPPASFYGTVPGYEGTMPGTAGGFLPPPIPAVAPPQPRPDEPNWTIPLMSKDAAHAAFKEYVSGKCCYGSGPADEGVITNMEALNTYRYRLETFTESRSTEWNHEPFNGQPIDAYMQPAPGPWAIPVQPPSVFQDSTQVVKVPYTSSVKDCHDCQGKGKTPCKNCSGAGNRVCSFCNGSGTSSGEERCNHCKSNGRVNCSDCKGEGVNLCDTCKGKRQLLVFINLKVQWTNNKSEFVEEQSSGLKMDKLSKVTGKELFKDTQYMVYPLMGFPDPAVNQAADRLVKEHHTQFSQTARILQQRQTVELIPVTKVDYKWKEAFHSYLVYGNENKVNADDYPDTCCCTIM</sequence>
<dbReference type="Ensembl" id="ENSSFOT00015011590.2">
    <property type="protein sequence ID" value="ENSSFOP00015011440.2"/>
    <property type="gene ID" value="ENSSFOG00015007404.2"/>
</dbReference>
<organism evidence="1 2">
    <name type="scientific">Scleropages formosus</name>
    <name type="common">Asian bonytongue</name>
    <name type="synonym">Osteoglossum formosum</name>
    <dbReference type="NCBI Taxonomy" id="113540"/>
    <lineage>
        <taxon>Eukaryota</taxon>
        <taxon>Metazoa</taxon>
        <taxon>Chordata</taxon>
        <taxon>Craniata</taxon>
        <taxon>Vertebrata</taxon>
        <taxon>Euteleostomi</taxon>
        <taxon>Actinopterygii</taxon>
        <taxon>Neopterygii</taxon>
        <taxon>Teleostei</taxon>
        <taxon>Osteoglossocephala</taxon>
        <taxon>Osteoglossomorpha</taxon>
        <taxon>Osteoglossiformes</taxon>
        <taxon>Osteoglossidae</taxon>
        <taxon>Scleropages</taxon>
    </lineage>
</organism>
<dbReference type="PANTHER" id="PTHR48465">
    <property type="entry name" value="PROTEIN SSUH2 HOMOLOG"/>
    <property type="match status" value="1"/>
</dbReference>
<dbReference type="KEGG" id="sfm:108931145"/>
<reference evidence="1" key="3">
    <citation type="submission" date="2025-09" db="UniProtKB">
        <authorList>
            <consortium name="Ensembl"/>
        </authorList>
    </citation>
    <scope>IDENTIFICATION</scope>
</reference>
<evidence type="ECO:0000313" key="2">
    <source>
        <dbReference type="Proteomes" id="UP000694397"/>
    </source>
</evidence>
<name>A0A8C9REH2_SCLFO</name>
<proteinExistence type="predicted"/>
<dbReference type="RefSeq" id="XP_018602273.2">
    <property type="nucleotide sequence ID" value="XM_018746757.2"/>
</dbReference>